<dbReference type="Proteomes" id="UP001501444">
    <property type="component" value="Unassembled WGS sequence"/>
</dbReference>
<evidence type="ECO:0000256" key="1">
    <source>
        <dbReference type="SAM" id="MobiDB-lite"/>
    </source>
</evidence>
<dbReference type="CDD" id="cd04301">
    <property type="entry name" value="NAT_SF"/>
    <property type="match status" value="1"/>
</dbReference>
<gene>
    <name evidence="3" type="ORF">GCM10010170_048860</name>
</gene>
<protein>
    <recommendedName>
        <fullName evidence="2">N-acetyltransferase domain-containing protein</fullName>
    </recommendedName>
</protein>
<name>A0ABN3GN44_9ACTN</name>
<organism evidence="3 4">
    <name type="scientific">Dactylosporangium salmoneum</name>
    <dbReference type="NCBI Taxonomy" id="53361"/>
    <lineage>
        <taxon>Bacteria</taxon>
        <taxon>Bacillati</taxon>
        <taxon>Actinomycetota</taxon>
        <taxon>Actinomycetes</taxon>
        <taxon>Micromonosporales</taxon>
        <taxon>Micromonosporaceae</taxon>
        <taxon>Dactylosporangium</taxon>
    </lineage>
</organism>
<proteinExistence type="predicted"/>
<dbReference type="Gene3D" id="3.40.630.30">
    <property type="match status" value="1"/>
</dbReference>
<accession>A0ABN3GN44</accession>
<reference evidence="3 4" key="1">
    <citation type="journal article" date="2019" name="Int. J. Syst. Evol. Microbiol.">
        <title>The Global Catalogue of Microorganisms (GCM) 10K type strain sequencing project: providing services to taxonomists for standard genome sequencing and annotation.</title>
        <authorList>
            <consortium name="The Broad Institute Genomics Platform"/>
            <consortium name="The Broad Institute Genome Sequencing Center for Infectious Disease"/>
            <person name="Wu L."/>
            <person name="Ma J."/>
        </authorList>
    </citation>
    <scope>NUCLEOTIDE SEQUENCE [LARGE SCALE GENOMIC DNA]</scope>
    <source>
        <strain evidence="3 4">JCM 3272</strain>
    </source>
</reference>
<feature type="domain" description="N-acetyltransferase" evidence="2">
    <location>
        <begin position="1"/>
        <end position="121"/>
    </location>
</feature>
<keyword evidence="4" id="KW-1185">Reference proteome</keyword>
<dbReference type="SUPFAM" id="SSF55729">
    <property type="entry name" value="Acyl-CoA N-acyltransferases (Nat)"/>
    <property type="match status" value="1"/>
</dbReference>
<evidence type="ECO:0000313" key="3">
    <source>
        <dbReference type="EMBL" id="GAA2356105.1"/>
    </source>
</evidence>
<dbReference type="Pfam" id="PF00583">
    <property type="entry name" value="Acetyltransf_1"/>
    <property type="match status" value="1"/>
</dbReference>
<dbReference type="EMBL" id="BAAARV010000036">
    <property type="protein sequence ID" value="GAA2356105.1"/>
    <property type="molecule type" value="Genomic_DNA"/>
</dbReference>
<dbReference type="RefSeq" id="WP_344614805.1">
    <property type="nucleotide sequence ID" value="NZ_BAAARV010000036.1"/>
</dbReference>
<dbReference type="PROSITE" id="PS51186">
    <property type="entry name" value="GNAT"/>
    <property type="match status" value="1"/>
</dbReference>
<sequence length="123" mass="13944">MVAAYLDSELVGYALGYGLSSNTRWWTGLQTDQPAAFFVEDGTRTFALNELVVAPERRRRGYGRMLHDALLDGRPEERATLLVRPDNPAAELYEKLGWREAGRQQPFPDSPTFRSMVLPLTTR</sequence>
<dbReference type="InterPro" id="IPR016181">
    <property type="entry name" value="Acyl_CoA_acyltransferase"/>
</dbReference>
<dbReference type="InterPro" id="IPR000182">
    <property type="entry name" value="GNAT_dom"/>
</dbReference>
<evidence type="ECO:0000313" key="4">
    <source>
        <dbReference type="Proteomes" id="UP001501444"/>
    </source>
</evidence>
<comment type="caution">
    <text evidence="3">The sequence shown here is derived from an EMBL/GenBank/DDBJ whole genome shotgun (WGS) entry which is preliminary data.</text>
</comment>
<feature type="region of interest" description="Disordered" evidence="1">
    <location>
        <begin position="102"/>
        <end position="123"/>
    </location>
</feature>
<evidence type="ECO:0000259" key="2">
    <source>
        <dbReference type="PROSITE" id="PS51186"/>
    </source>
</evidence>